<keyword evidence="2" id="KW-1185">Reference proteome</keyword>
<protein>
    <recommendedName>
        <fullName evidence="3">Outer membrane protein beta-barrel domain-containing protein</fullName>
    </recommendedName>
</protein>
<organism evidence="1 2">
    <name type="scientific">Duncaniella muris</name>
    <dbReference type="NCBI Taxonomy" id="2094150"/>
    <lineage>
        <taxon>Bacteria</taxon>
        <taxon>Pseudomonadati</taxon>
        <taxon>Bacteroidota</taxon>
        <taxon>Bacteroidia</taxon>
        <taxon>Bacteroidales</taxon>
        <taxon>Muribaculaceae</taxon>
        <taxon>Duncaniella</taxon>
    </lineage>
</organism>
<accession>A0A2V1II12</accession>
<evidence type="ECO:0000313" key="1">
    <source>
        <dbReference type="EMBL" id="PWB00455.1"/>
    </source>
</evidence>
<gene>
    <name evidence="1" type="ORF">C5O23_12700</name>
</gene>
<evidence type="ECO:0008006" key="3">
    <source>
        <dbReference type="Google" id="ProtNLM"/>
    </source>
</evidence>
<dbReference type="EMBL" id="PUEC01000041">
    <property type="protein sequence ID" value="PWB00455.1"/>
    <property type="molecule type" value="Genomic_DNA"/>
</dbReference>
<proteinExistence type="predicted"/>
<comment type="caution">
    <text evidence="1">The sequence shown here is derived from an EMBL/GenBank/DDBJ whole genome shotgun (WGS) entry which is preliminary data.</text>
</comment>
<name>A0A2V1II12_9BACT</name>
<reference evidence="2" key="1">
    <citation type="submission" date="2018-02" db="EMBL/GenBank/DDBJ databases">
        <authorList>
            <person name="Clavel T."/>
            <person name="Strowig T."/>
        </authorList>
    </citation>
    <scope>NUCLEOTIDE SEQUENCE [LARGE SCALE GENOMIC DNA]</scope>
    <source>
        <strain evidence="2">DSM 103720</strain>
    </source>
</reference>
<dbReference type="AlphaFoldDB" id="A0A2V1II12"/>
<evidence type="ECO:0000313" key="2">
    <source>
        <dbReference type="Proteomes" id="UP000244905"/>
    </source>
</evidence>
<dbReference type="Proteomes" id="UP000244905">
    <property type="component" value="Unassembled WGS sequence"/>
</dbReference>
<sequence>MVGASSQALKCDDGNMHWEANFTAGLNTDGYQFDLGIAYFPLQYLGIKTQLGSAGEIVPVEYWGDDEYDSRLDYAARFKSTSSLVVRSPKLINWKNQGGGFYLFAEPGIILSPGASGSHRAEWVSWDLKTGINLQVDRLIFFIGYGISDYSLYSGCRHDYRSPSDHGKFMTHSGFIGGAYKF</sequence>